<feature type="domain" description="UDP-glucose/GDP-mannose dehydrogenase N-terminal" evidence="2">
    <location>
        <begin position="6"/>
        <end position="55"/>
    </location>
</feature>
<protein>
    <recommendedName>
        <fullName evidence="2">UDP-glucose/GDP-mannose dehydrogenase N-terminal domain-containing protein</fullName>
    </recommendedName>
</protein>
<evidence type="ECO:0000256" key="1">
    <source>
        <dbReference type="ARBA" id="ARBA00047473"/>
    </source>
</evidence>
<dbReference type="PANTHER" id="PTHR11374">
    <property type="entry name" value="UDP-GLUCOSE DEHYDROGENASE/UDP-MANNAC DEHYDROGENASE"/>
    <property type="match status" value="1"/>
</dbReference>
<dbReference type="EMBL" id="BPVZ01000014">
    <property type="protein sequence ID" value="GKU99668.1"/>
    <property type="molecule type" value="Genomic_DNA"/>
</dbReference>
<dbReference type="GO" id="GO:0003979">
    <property type="term" value="F:UDP-glucose 6-dehydrogenase activity"/>
    <property type="evidence" value="ECO:0007669"/>
    <property type="project" value="UniProtKB-EC"/>
</dbReference>
<organism evidence="3 4">
    <name type="scientific">Rubroshorea leprosula</name>
    <dbReference type="NCBI Taxonomy" id="152421"/>
    <lineage>
        <taxon>Eukaryota</taxon>
        <taxon>Viridiplantae</taxon>
        <taxon>Streptophyta</taxon>
        <taxon>Embryophyta</taxon>
        <taxon>Tracheophyta</taxon>
        <taxon>Spermatophyta</taxon>
        <taxon>Magnoliopsida</taxon>
        <taxon>eudicotyledons</taxon>
        <taxon>Gunneridae</taxon>
        <taxon>Pentapetalae</taxon>
        <taxon>rosids</taxon>
        <taxon>malvids</taxon>
        <taxon>Malvales</taxon>
        <taxon>Dipterocarpaceae</taxon>
        <taxon>Rubroshorea</taxon>
    </lineage>
</organism>
<dbReference type="PANTHER" id="PTHR11374:SF3">
    <property type="entry name" value="UDP-GLUCOSE 6-DEHYDROGENASE"/>
    <property type="match status" value="1"/>
</dbReference>
<dbReference type="GO" id="GO:0051287">
    <property type="term" value="F:NAD binding"/>
    <property type="evidence" value="ECO:0007669"/>
    <property type="project" value="InterPro"/>
</dbReference>
<name>A0AAV5IIH8_9ROSI</name>
<sequence>MLGIGEQFPIYELGLDEVVKECREKNLFFNIDVEKHVAEVDIVFVSVNTPTKTQGLGVGKVDELGCV</sequence>
<dbReference type="InterPro" id="IPR036291">
    <property type="entry name" value="NAD(P)-bd_dom_sf"/>
</dbReference>
<evidence type="ECO:0000313" key="4">
    <source>
        <dbReference type="Proteomes" id="UP001054252"/>
    </source>
</evidence>
<keyword evidence="4" id="KW-1185">Reference proteome</keyword>
<evidence type="ECO:0000259" key="2">
    <source>
        <dbReference type="Pfam" id="PF03721"/>
    </source>
</evidence>
<proteinExistence type="predicted"/>
<dbReference type="Proteomes" id="UP001054252">
    <property type="component" value="Unassembled WGS sequence"/>
</dbReference>
<dbReference type="InterPro" id="IPR028356">
    <property type="entry name" value="UDPglc_DH_euk"/>
</dbReference>
<dbReference type="SUPFAM" id="SSF51735">
    <property type="entry name" value="NAD(P)-binding Rossmann-fold domains"/>
    <property type="match status" value="1"/>
</dbReference>
<dbReference type="InterPro" id="IPR001732">
    <property type="entry name" value="UDP-Glc/GDP-Man_DH_N"/>
</dbReference>
<evidence type="ECO:0000313" key="3">
    <source>
        <dbReference type="EMBL" id="GKU99668.1"/>
    </source>
</evidence>
<comment type="caution">
    <text evidence="3">The sequence shown here is derived from an EMBL/GenBank/DDBJ whole genome shotgun (WGS) entry which is preliminary data.</text>
</comment>
<dbReference type="GO" id="GO:0005634">
    <property type="term" value="C:nucleus"/>
    <property type="evidence" value="ECO:0007669"/>
    <property type="project" value="TreeGrafter"/>
</dbReference>
<accession>A0AAV5IIH8</accession>
<dbReference type="GO" id="GO:0006024">
    <property type="term" value="P:glycosaminoglycan biosynthetic process"/>
    <property type="evidence" value="ECO:0007669"/>
    <property type="project" value="TreeGrafter"/>
</dbReference>
<dbReference type="AlphaFoldDB" id="A0AAV5IIH8"/>
<gene>
    <name evidence="3" type="ORF">SLEP1_g12478</name>
</gene>
<reference evidence="3 4" key="1">
    <citation type="journal article" date="2021" name="Commun. Biol.">
        <title>The genome of Shorea leprosula (Dipterocarpaceae) highlights the ecological relevance of drought in aseasonal tropical rainforests.</title>
        <authorList>
            <person name="Ng K.K.S."/>
            <person name="Kobayashi M.J."/>
            <person name="Fawcett J.A."/>
            <person name="Hatakeyama M."/>
            <person name="Paape T."/>
            <person name="Ng C.H."/>
            <person name="Ang C.C."/>
            <person name="Tnah L.H."/>
            <person name="Lee C.T."/>
            <person name="Nishiyama T."/>
            <person name="Sese J."/>
            <person name="O'Brien M.J."/>
            <person name="Copetti D."/>
            <person name="Mohd Noor M.I."/>
            <person name="Ong R.C."/>
            <person name="Putra M."/>
            <person name="Sireger I.Z."/>
            <person name="Indrioko S."/>
            <person name="Kosugi Y."/>
            <person name="Izuno A."/>
            <person name="Isagi Y."/>
            <person name="Lee S.L."/>
            <person name="Shimizu K.K."/>
        </authorList>
    </citation>
    <scope>NUCLEOTIDE SEQUENCE [LARGE SCALE GENOMIC DNA]</scope>
    <source>
        <strain evidence="3">214</strain>
    </source>
</reference>
<comment type="catalytic activity">
    <reaction evidence="1">
        <text>UDP-alpha-D-glucose + 2 NAD(+) + H2O = UDP-alpha-D-glucuronate + 2 NADH + 3 H(+)</text>
        <dbReference type="Rhea" id="RHEA:23596"/>
        <dbReference type="ChEBI" id="CHEBI:15377"/>
        <dbReference type="ChEBI" id="CHEBI:15378"/>
        <dbReference type="ChEBI" id="CHEBI:57540"/>
        <dbReference type="ChEBI" id="CHEBI:57945"/>
        <dbReference type="ChEBI" id="CHEBI:58052"/>
        <dbReference type="ChEBI" id="CHEBI:58885"/>
        <dbReference type="EC" id="1.1.1.22"/>
    </reaction>
</comment>
<dbReference type="Pfam" id="PF03721">
    <property type="entry name" value="UDPG_MGDP_dh_N"/>
    <property type="match status" value="1"/>
</dbReference>
<dbReference type="Gene3D" id="3.40.50.720">
    <property type="entry name" value="NAD(P)-binding Rossmann-like Domain"/>
    <property type="match status" value="1"/>
</dbReference>